<keyword evidence="2" id="KW-1185">Reference proteome</keyword>
<name>A0A1J1HS33_9DIPT</name>
<sequence length="104" mass="12314">MIESAKDECFHELSAITNVTKINLIYKMLDVYIEKQQHSRKFSFLFNFQNENVSNWNVSLSRKCFVTPVNGSHEKRIKISIQLVLLEEDHKFYDAKKDKEKTTN</sequence>
<gene>
    <name evidence="1" type="ORF">CLUMA_CG003910</name>
</gene>
<proteinExistence type="predicted"/>
<dbReference type="Proteomes" id="UP000183832">
    <property type="component" value="Unassembled WGS sequence"/>
</dbReference>
<protein>
    <submittedName>
        <fullName evidence="1">CLUMA_CG003910, isoform A</fullName>
    </submittedName>
</protein>
<dbReference type="AlphaFoldDB" id="A0A1J1HS33"/>
<organism evidence="1 2">
    <name type="scientific">Clunio marinus</name>
    <dbReference type="NCBI Taxonomy" id="568069"/>
    <lineage>
        <taxon>Eukaryota</taxon>
        <taxon>Metazoa</taxon>
        <taxon>Ecdysozoa</taxon>
        <taxon>Arthropoda</taxon>
        <taxon>Hexapoda</taxon>
        <taxon>Insecta</taxon>
        <taxon>Pterygota</taxon>
        <taxon>Neoptera</taxon>
        <taxon>Endopterygota</taxon>
        <taxon>Diptera</taxon>
        <taxon>Nematocera</taxon>
        <taxon>Chironomoidea</taxon>
        <taxon>Chironomidae</taxon>
        <taxon>Clunio</taxon>
    </lineage>
</organism>
<evidence type="ECO:0000313" key="1">
    <source>
        <dbReference type="EMBL" id="CRK90196.1"/>
    </source>
</evidence>
<evidence type="ECO:0000313" key="2">
    <source>
        <dbReference type="Proteomes" id="UP000183832"/>
    </source>
</evidence>
<dbReference type="EMBL" id="CVRI01000017">
    <property type="protein sequence ID" value="CRK90196.1"/>
    <property type="molecule type" value="Genomic_DNA"/>
</dbReference>
<accession>A0A1J1HS33</accession>
<reference evidence="1 2" key="1">
    <citation type="submission" date="2015-04" db="EMBL/GenBank/DDBJ databases">
        <authorList>
            <person name="Syromyatnikov M.Y."/>
            <person name="Popov V.N."/>
        </authorList>
    </citation>
    <scope>NUCLEOTIDE SEQUENCE [LARGE SCALE GENOMIC DNA]</scope>
</reference>